<feature type="domain" description="M23ase beta-sheet core" evidence="3">
    <location>
        <begin position="164"/>
        <end position="256"/>
    </location>
</feature>
<protein>
    <submittedName>
        <fullName evidence="4">Biotin carboxyl carrier protein</fullName>
    </submittedName>
</protein>
<evidence type="ECO:0000256" key="2">
    <source>
        <dbReference type="SAM" id="Phobius"/>
    </source>
</evidence>
<feature type="transmembrane region" description="Helical" evidence="2">
    <location>
        <begin position="36"/>
        <end position="61"/>
    </location>
</feature>
<dbReference type="RefSeq" id="WP_307232452.1">
    <property type="nucleotide sequence ID" value="NZ_JAUSTT010000031.1"/>
</dbReference>
<dbReference type="Pfam" id="PF01551">
    <property type="entry name" value="Peptidase_M23"/>
    <property type="match status" value="1"/>
</dbReference>
<keyword evidence="2" id="KW-0472">Membrane</keyword>
<name>A0ABT9WXG6_9BACI</name>
<reference evidence="4 5" key="1">
    <citation type="submission" date="2023-07" db="EMBL/GenBank/DDBJ databases">
        <title>Genomic Encyclopedia of Type Strains, Phase IV (KMG-IV): sequencing the most valuable type-strain genomes for metagenomic binning, comparative biology and taxonomic classification.</title>
        <authorList>
            <person name="Goeker M."/>
        </authorList>
    </citation>
    <scope>NUCLEOTIDE SEQUENCE [LARGE SCALE GENOMIC DNA]</scope>
    <source>
        <strain evidence="4 5">DSM 23837</strain>
    </source>
</reference>
<dbReference type="EMBL" id="JAUSTT010000031">
    <property type="protein sequence ID" value="MDQ0177988.1"/>
    <property type="molecule type" value="Genomic_DNA"/>
</dbReference>
<comment type="caution">
    <text evidence="4">The sequence shown here is derived from an EMBL/GenBank/DDBJ whole genome shotgun (WGS) entry which is preliminary data.</text>
</comment>
<feature type="region of interest" description="Disordered" evidence="1">
    <location>
        <begin position="238"/>
        <end position="260"/>
    </location>
</feature>
<dbReference type="InterPro" id="IPR050570">
    <property type="entry name" value="Cell_wall_metabolism_enzyme"/>
</dbReference>
<dbReference type="InterPro" id="IPR011055">
    <property type="entry name" value="Dup_hybrid_motif"/>
</dbReference>
<evidence type="ECO:0000313" key="4">
    <source>
        <dbReference type="EMBL" id="MDQ0177988.1"/>
    </source>
</evidence>
<dbReference type="SUPFAM" id="SSF51261">
    <property type="entry name" value="Duplicated hybrid motif"/>
    <property type="match status" value="1"/>
</dbReference>
<dbReference type="PANTHER" id="PTHR21666">
    <property type="entry name" value="PEPTIDASE-RELATED"/>
    <property type="match status" value="1"/>
</dbReference>
<feature type="transmembrane region" description="Helical" evidence="2">
    <location>
        <begin position="73"/>
        <end position="94"/>
    </location>
</feature>
<sequence>MLQKLPIKSIALALHFIVVIVCWGAVYLFGGVIGVISWWVIQGFSFIGMVTFVATTVCILVHFSRHRKIKTSLFLLLIFALLAAWPFGWFFGIWQMAYPADIQTTTPAAAIRLPINQPALVGWGGNRVETNYHAMAPNQRWAYDLLVPPAATKSTRLEDYGIYGVEVVAPASGTVVSAYDGEADMEPGTDDFESLAGNHVYLRMDDTGTYLVIAHLKQGSILVKEGQHVEEGAPIGQAGNSGSTSEPHIHIHHQRQDPSKTSMFLSEGLPLYFRDIDGPSMPEGGIHVEDGMQKPIGDIIAPLDKQEKQ</sequence>
<keyword evidence="2" id="KW-0812">Transmembrane</keyword>
<keyword evidence="5" id="KW-1185">Reference proteome</keyword>
<accession>A0ABT9WXG6</accession>
<dbReference type="InterPro" id="IPR016047">
    <property type="entry name" value="M23ase_b-sheet_dom"/>
</dbReference>
<dbReference type="CDD" id="cd12797">
    <property type="entry name" value="M23_peptidase"/>
    <property type="match status" value="1"/>
</dbReference>
<dbReference type="Gene3D" id="2.70.70.10">
    <property type="entry name" value="Glucose Permease (Domain IIA)"/>
    <property type="match status" value="1"/>
</dbReference>
<proteinExistence type="predicted"/>
<keyword evidence="2" id="KW-1133">Transmembrane helix</keyword>
<organism evidence="4 5">
    <name type="scientific">Bacillus chungangensis</name>
    <dbReference type="NCBI Taxonomy" id="587633"/>
    <lineage>
        <taxon>Bacteria</taxon>
        <taxon>Bacillati</taxon>
        <taxon>Bacillota</taxon>
        <taxon>Bacilli</taxon>
        <taxon>Bacillales</taxon>
        <taxon>Bacillaceae</taxon>
        <taxon>Bacillus</taxon>
    </lineage>
</organism>
<dbReference type="Proteomes" id="UP001223586">
    <property type="component" value="Unassembled WGS sequence"/>
</dbReference>
<dbReference type="PANTHER" id="PTHR21666:SF285">
    <property type="entry name" value="M23 FAMILY METALLOPEPTIDASE"/>
    <property type="match status" value="1"/>
</dbReference>
<evidence type="ECO:0000256" key="1">
    <source>
        <dbReference type="SAM" id="MobiDB-lite"/>
    </source>
</evidence>
<evidence type="ECO:0000313" key="5">
    <source>
        <dbReference type="Proteomes" id="UP001223586"/>
    </source>
</evidence>
<feature type="transmembrane region" description="Helical" evidence="2">
    <location>
        <begin position="12"/>
        <end position="30"/>
    </location>
</feature>
<evidence type="ECO:0000259" key="3">
    <source>
        <dbReference type="Pfam" id="PF01551"/>
    </source>
</evidence>
<gene>
    <name evidence="4" type="ORF">J2S08_003882</name>
</gene>